<evidence type="ECO:0000313" key="3">
    <source>
        <dbReference type="EMBL" id="CAD9205132.1"/>
    </source>
</evidence>
<dbReference type="Pfam" id="PF00561">
    <property type="entry name" value="Abhydrolase_1"/>
    <property type="match status" value="1"/>
</dbReference>
<feature type="domain" description="AB hydrolase-1" evidence="2">
    <location>
        <begin position="96"/>
        <end position="356"/>
    </location>
</feature>
<dbReference type="EMBL" id="HBGG01014499">
    <property type="protein sequence ID" value="CAD9205132.1"/>
    <property type="molecule type" value="Transcribed_RNA"/>
</dbReference>
<dbReference type="Gene3D" id="3.40.50.1820">
    <property type="entry name" value="alpha/beta hydrolase"/>
    <property type="match status" value="1"/>
</dbReference>
<name>A0A7S1SQ06_9CHLO</name>
<protein>
    <recommendedName>
        <fullName evidence="2">AB hydrolase-1 domain-containing protein</fullName>
    </recommendedName>
</protein>
<dbReference type="GO" id="GO:0015994">
    <property type="term" value="P:chlorophyll metabolic process"/>
    <property type="evidence" value="ECO:0007669"/>
    <property type="project" value="TreeGrafter"/>
</dbReference>
<dbReference type="GO" id="GO:0047746">
    <property type="term" value="F:chlorophyllase activity"/>
    <property type="evidence" value="ECO:0007669"/>
    <property type="project" value="TreeGrafter"/>
</dbReference>
<dbReference type="FunFam" id="3.40.50.1820:FF:000174">
    <property type="entry name" value="Predicted protein"/>
    <property type="match status" value="1"/>
</dbReference>
<sequence>MRCATMIAAAPVVAPLRAGPTSLSLAPPPPWTKRTAPKTAVRSPALSSRQPRFLNAEALSAPEPAALEQPEHLWENRSWDWKNGWSINYAVAGEGPPVLLVHGFGASLGQFRKNIPVLAEAGYKVYAVDLLGFGRSSKPKDLQFTMQVWAEQLVDFVKGVVQEENGGDGVVFVGNSLGSLAAIMANSVLPAKAIKGTVLLNCAAGMNNKAVKGDWRIQLAMPLFLLIDFILKSALGRALFENVRQPANIKGALQSIYSTAESVDEELVELFYQPSCEDGAVDVFISVYTGPDGGPSPLDVLPMVQGPLLVLWGEEDKLTPRDGPVGLAFAALPELRPATTFVALPNCGHCLHDDRPDLVHAELLPWLKALQ</sequence>
<dbReference type="InterPro" id="IPR000639">
    <property type="entry name" value="Epox_hydrolase-like"/>
</dbReference>
<dbReference type="PRINTS" id="PR00111">
    <property type="entry name" value="ABHYDROLASE"/>
</dbReference>
<proteinExistence type="predicted"/>
<dbReference type="InterPro" id="IPR000073">
    <property type="entry name" value="AB_hydrolase_1"/>
</dbReference>
<reference evidence="3" key="1">
    <citation type="submission" date="2021-01" db="EMBL/GenBank/DDBJ databases">
        <authorList>
            <person name="Corre E."/>
            <person name="Pelletier E."/>
            <person name="Niang G."/>
            <person name="Scheremetjew M."/>
            <person name="Finn R."/>
            <person name="Kale V."/>
            <person name="Holt S."/>
            <person name="Cochrane G."/>
            <person name="Meng A."/>
            <person name="Brown T."/>
            <person name="Cohen L."/>
        </authorList>
    </citation>
    <scope>NUCLEOTIDE SEQUENCE</scope>
    <source>
        <strain evidence="3">PLY429</strain>
    </source>
</reference>
<gene>
    <name evidence="3" type="ORF">TCHU04912_LOCUS7368</name>
</gene>
<dbReference type="InterPro" id="IPR029058">
    <property type="entry name" value="AB_hydrolase_fold"/>
</dbReference>
<accession>A0A7S1SQ06</accession>
<evidence type="ECO:0000259" key="2">
    <source>
        <dbReference type="Pfam" id="PF00561"/>
    </source>
</evidence>
<dbReference type="AlphaFoldDB" id="A0A7S1SQ06"/>
<dbReference type="PANTHER" id="PTHR46438">
    <property type="entry name" value="ALPHA/BETA-HYDROLASES SUPERFAMILY PROTEIN"/>
    <property type="match status" value="1"/>
</dbReference>
<dbReference type="SUPFAM" id="SSF53474">
    <property type="entry name" value="alpha/beta-Hydrolases"/>
    <property type="match status" value="1"/>
</dbReference>
<organism evidence="3">
    <name type="scientific">Tetraselmis chuii</name>
    <dbReference type="NCBI Taxonomy" id="63592"/>
    <lineage>
        <taxon>Eukaryota</taxon>
        <taxon>Viridiplantae</taxon>
        <taxon>Chlorophyta</taxon>
        <taxon>core chlorophytes</taxon>
        <taxon>Chlorodendrophyceae</taxon>
        <taxon>Chlorodendrales</taxon>
        <taxon>Chlorodendraceae</taxon>
        <taxon>Tetraselmis</taxon>
    </lineage>
</organism>
<dbReference type="PRINTS" id="PR00412">
    <property type="entry name" value="EPOXHYDRLASE"/>
</dbReference>
<feature type="region of interest" description="Disordered" evidence="1">
    <location>
        <begin position="23"/>
        <end position="48"/>
    </location>
</feature>
<evidence type="ECO:0000256" key="1">
    <source>
        <dbReference type="SAM" id="MobiDB-lite"/>
    </source>
</evidence>
<dbReference type="GO" id="GO:0009507">
    <property type="term" value="C:chloroplast"/>
    <property type="evidence" value="ECO:0007669"/>
    <property type="project" value="TreeGrafter"/>
</dbReference>
<dbReference type="PANTHER" id="PTHR46438:SF7">
    <property type="entry name" value="ALPHA_BETA-HYDROLASES SUPERFAMILY PROTEIN"/>
    <property type="match status" value="1"/>
</dbReference>